<dbReference type="InterPro" id="IPR009057">
    <property type="entry name" value="Homeodomain-like_sf"/>
</dbReference>
<feature type="region of interest" description="Disordered" evidence="1">
    <location>
        <begin position="1"/>
        <end position="22"/>
    </location>
</feature>
<reference evidence="2 3" key="1">
    <citation type="submission" date="2024-06" db="EMBL/GenBank/DDBJ databases">
        <title>Genomic Encyclopedia of Type Strains, Phase IV (KMG-IV): sequencing the most valuable type-strain genomes for metagenomic binning, comparative biology and taxonomic classification.</title>
        <authorList>
            <person name="Goeker M."/>
        </authorList>
    </citation>
    <scope>NUCLEOTIDE SEQUENCE [LARGE SCALE GENOMIC DNA]</scope>
    <source>
        <strain evidence="2 3">DSM 26128</strain>
    </source>
</reference>
<sequence length="232" mass="27352">MAGTANKEKDTKPQKTFEQRLRAVKEVTEKKRKKGAVAKELGVHPNTLKNWIDAFEAEGEEGLIPKKRGRQPKSPSVDPNRRLRELDREVRRLREENEILQKFLGKVKIKKTDRFDAITEMKEEHKVRRLCMTLDVSESGYYNYVNRPDNKLSDRDKEDILVIRRLMETENVDDADWILLEMRKEGHRINRRRLLRLLDQMDMIEEDGFEPEMNPDIEEAAEEELLEPVAAE</sequence>
<dbReference type="Proteomes" id="UP001549099">
    <property type="component" value="Unassembled WGS sequence"/>
</dbReference>
<organism evidence="2 3">
    <name type="scientific">Bhargavaea ullalensis</name>
    <dbReference type="NCBI Taxonomy" id="1265685"/>
    <lineage>
        <taxon>Bacteria</taxon>
        <taxon>Bacillati</taxon>
        <taxon>Bacillota</taxon>
        <taxon>Bacilli</taxon>
        <taxon>Bacillales</taxon>
        <taxon>Caryophanaceae</taxon>
        <taxon>Bhargavaea</taxon>
    </lineage>
</organism>
<dbReference type="EMBL" id="JBEPLW010000017">
    <property type="protein sequence ID" value="MET3576187.1"/>
    <property type="molecule type" value="Genomic_DNA"/>
</dbReference>
<keyword evidence="3" id="KW-1185">Reference proteome</keyword>
<dbReference type="Gene3D" id="1.10.10.60">
    <property type="entry name" value="Homeodomain-like"/>
    <property type="match status" value="1"/>
</dbReference>
<protein>
    <submittedName>
        <fullName evidence="2">Transposase-like protein</fullName>
    </submittedName>
</protein>
<dbReference type="SUPFAM" id="SSF46689">
    <property type="entry name" value="Homeodomain-like"/>
    <property type="match status" value="1"/>
</dbReference>
<name>A0ABV2GDU6_9BACL</name>
<dbReference type="Pfam" id="PF01527">
    <property type="entry name" value="HTH_Tnp_1"/>
    <property type="match status" value="1"/>
</dbReference>
<gene>
    <name evidence="2" type="ORF">ABID49_002102</name>
</gene>
<evidence type="ECO:0000256" key="1">
    <source>
        <dbReference type="SAM" id="MobiDB-lite"/>
    </source>
</evidence>
<dbReference type="InterPro" id="IPR002514">
    <property type="entry name" value="Transposase_8"/>
</dbReference>
<accession>A0ABV2GDU6</accession>
<proteinExistence type="predicted"/>
<evidence type="ECO:0000313" key="3">
    <source>
        <dbReference type="Proteomes" id="UP001549099"/>
    </source>
</evidence>
<comment type="caution">
    <text evidence="2">The sequence shown here is derived from an EMBL/GenBank/DDBJ whole genome shotgun (WGS) entry which is preliminary data.</text>
</comment>
<evidence type="ECO:0000313" key="2">
    <source>
        <dbReference type="EMBL" id="MET3576187.1"/>
    </source>
</evidence>